<organism evidence="2 3">
    <name type="scientific">Pleomassaria siparia CBS 279.74</name>
    <dbReference type="NCBI Taxonomy" id="1314801"/>
    <lineage>
        <taxon>Eukaryota</taxon>
        <taxon>Fungi</taxon>
        <taxon>Dikarya</taxon>
        <taxon>Ascomycota</taxon>
        <taxon>Pezizomycotina</taxon>
        <taxon>Dothideomycetes</taxon>
        <taxon>Pleosporomycetidae</taxon>
        <taxon>Pleosporales</taxon>
        <taxon>Pleomassariaceae</taxon>
        <taxon>Pleomassaria</taxon>
    </lineage>
</organism>
<sequence length="116" mass="12605">MTNTPAPRRAPAKQDTPVPCEDKASVTLSKRPASSFGKERTYSPHKKAATAAPDEKDRGSLVPMPGRTKMPVESSSAEGSDEELAGRWGFRDYARRSNAADLAVQHSILVKLQQLN</sequence>
<name>A0A6G1JPB8_9PLEO</name>
<proteinExistence type="predicted"/>
<accession>A0A6G1JPB8</accession>
<evidence type="ECO:0000313" key="3">
    <source>
        <dbReference type="Proteomes" id="UP000799428"/>
    </source>
</evidence>
<keyword evidence="3" id="KW-1185">Reference proteome</keyword>
<evidence type="ECO:0000256" key="1">
    <source>
        <dbReference type="SAM" id="MobiDB-lite"/>
    </source>
</evidence>
<dbReference type="Proteomes" id="UP000799428">
    <property type="component" value="Unassembled WGS sequence"/>
</dbReference>
<gene>
    <name evidence="2" type="ORF">K504DRAFT_539573</name>
</gene>
<reference evidence="2" key="1">
    <citation type="journal article" date="2020" name="Stud. Mycol.">
        <title>101 Dothideomycetes genomes: a test case for predicting lifestyles and emergence of pathogens.</title>
        <authorList>
            <person name="Haridas S."/>
            <person name="Albert R."/>
            <person name="Binder M."/>
            <person name="Bloem J."/>
            <person name="Labutti K."/>
            <person name="Salamov A."/>
            <person name="Andreopoulos B."/>
            <person name="Baker S."/>
            <person name="Barry K."/>
            <person name="Bills G."/>
            <person name="Bluhm B."/>
            <person name="Cannon C."/>
            <person name="Castanera R."/>
            <person name="Culley D."/>
            <person name="Daum C."/>
            <person name="Ezra D."/>
            <person name="Gonzalez J."/>
            <person name="Henrissat B."/>
            <person name="Kuo A."/>
            <person name="Liang C."/>
            <person name="Lipzen A."/>
            <person name="Lutzoni F."/>
            <person name="Magnuson J."/>
            <person name="Mondo S."/>
            <person name="Nolan M."/>
            <person name="Ohm R."/>
            <person name="Pangilinan J."/>
            <person name="Park H.-J."/>
            <person name="Ramirez L."/>
            <person name="Alfaro M."/>
            <person name="Sun H."/>
            <person name="Tritt A."/>
            <person name="Yoshinaga Y."/>
            <person name="Zwiers L.-H."/>
            <person name="Turgeon B."/>
            <person name="Goodwin S."/>
            <person name="Spatafora J."/>
            <person name="Crous P."/>
            <person name="Grigoriev I."/>
        </authorList>
    </citation>
    <scope>NUCLEOTIDE SEQUENCE</scope>
    <source>
        <strain evidence="2">CBS 279.74</strain>
    </source>
</reference>
<dbReference type="EMBL" id="MU005826">
    <property type="protein sequence ID" value="KAF2702474.1"/>
    <property type="molecule type" value="Genomic_DNA"/>
</dbReference>
<evidence type="ECO:0000313" key="2">
    <source>
        <dbReference type="EMBL" id="KAF2702474.1"/>
    </source>
</evidence>
<dbReference type="AlphaFoldDB" id="A0A6G1JPB8"/>
<feature type="region of interest" description="Disordered" evidence="1">
    <location>
        <begin position="1"/>
        <end position="83"/>
    </location>
</feature>
<protein>
    <submittedName>
        <fullName evidence="2">Uncharacterized protein</fullName>
    </submittedName>
</protein>